<name>S3CZI8_OPHP1</name>
<dbReference type="AlphaFoldDB" id="S3CZI8"/>
<evidence type="ECO:0000313" key="2">
    <source>
        <dbReference type="EMBL" id="EPE06380.1"/>
    </source>
</evidence>
<dbReference type="OrthoDB" id="3524679at2759"/>
<feature type="transmembrane region" description="Helical" evidence="1">
    <location>
        <begin position="237"/>
        <end position="257"/>
    </location>
</feature>
<keyword evidence="1" id="KW-1133">Transmembrane helix</keyword>
<feature type="transmembrane region" description="Helical" evidence="1">
    <location>
        <begin position="190"/>
        <end position="217"/>
    </location>
</feature>
<evidence type="ECO:0000313" key="3">
    <source>
        <dbReference type="Proteomes" id="UP000016923"/>
    </source>
</evidence>
<gene>
    <name evidence="2" type="ORF">F503_02508</name>
</gene>
<sequence length="269" mass="27945">MLAKKDFRQVFTGLITVAVVVFYILIFVGCNSTSPGLPGLYVVKLANNQTNASVHIGLFSLCAGIENSTVANSNLTCAGTFSSVVSNGNSTNGSVSTTTKYYLPGTTSVAAAALQPLLALADGIQSGSTGPGGVLSIIYIPLLLSALCFASAGGSLIAFRVFSRAAAAKSYDDGADEKVFRHERNSWNAAIMMTTGAVMAAVAAAIATTVAVRALLFAGTDLPGSDTSSKSTTAIDVSGGTSVQVLEWLIVAFVMLWHPILEPFWRKLY</sequence>
<dbReference type="EMBL" id="KE148153">
    <property type="protein sequence ID" value="EPE06380.1"/>
    <property type="molecule type" value="Genomic_DNA"/>
</dbReference>
<keyword evidence="3" id="KW-1185">Reference proteome</keyword>
<evidence type="ECO:0000256" key="1">
    <source>
        <dbReference type="SAM" id="Phobius"/>
    </source>
</evidence>
<reference evidence="2 3" key="1">
    <citation type="journal article" date="2013" name="BMC Genomics">
        <title>The genome and transcriptome of the pine saprophyte Ophiostoma piceae, and a comparison with the bark beetle-associated pine pathogen Grosmannia clavigera.</title>
        <authorList>
            <person name="Haridas S."/>
            <person name="Wang Y."/>
            <person name="Lim L."/>
            <person name="Massoumi Alamouti S."/>
            <person name="Jackman S."/>
            <person name="Docking R."/>
            <person name="Robertson G."/>
            <person name="Birol I."/>
            <person name="Bohlmann J."/>
            <person name="Breuil C."/>
        </authorList>
    </citation>
    <scope>NUCLEOTIDE SEQUENCE [LARGE SCALE GENOMIC DNA]</scope>
    <source>
        <strain evidence="2 3">UAMH 11346</strain>
    </source>
</reference>
<dbReference type="eggNOG" id="ENOG502SZUP">
    <property type="taxonomic scope" value="Eukaryota"/>
</dbReference>
<dbReference type="VEuPathDB" id="FungiDB:F503_02508"/>
<feature type="transmembrane region" description="Helical" evidence="1">
    <location>
        <begin position="7"/>
        <end position="28"/>
    </location>
</feature>
<keyword evidence="1" id="KW-0812">Transmembrane</keyword>
<dbReference type="PROSITE" id="PS51257">
    <property type="entry name" value="PROKAR_LIPOPROTEIN"/>
    <property type="match status" value="1"/>
</dbReference>
<dbReference type="Proteomes" id="UP000016923">
    <property type="component" value="Unassembled WGS sequence"/>
</dbReference>
<proteinExistence type="predicted"/>
<dbReference type="HOGENOM" id="CLU_1057889_0_0_1"/>
<dbReference type="STRING" id="1262450.S3CZI8"/>
<organism evidence="2 3">
    <name type="scientific">Ophiostoma piceae (strain UAMH 11346)</name>
    <name type="common">Sap stain fungus</name>
    <dbReference type="NCBI Taxonomy" id="1262450"/>
    <lineage>
        <taxon>Eukaryota</taxon>
        <taxon>Fungi</taxon>
        <taxon>Dikarya</taxon>
        <taxon>Ascomycota</taxon>
        <taxon>Pezizomycotina</taxon>
        <taxon>Sordariomycetes</taxon>
        <taxon>Sordariomycetidae</taxon>
        <taxon>Ophiostomatales</taxon>
        <taxon>Ophiostomataceae</taxon>
        <taxon>Ophiostoma</taxon>
    </lineage>
</organism>
<dbReference type="OMA" id="HERNSWN"/>
<accession>S3CZI8</accession>
<keyword evidence="1" id="KW-0472">Membrane</keyword>
<protein>
    <submittedName>
        <fullName evidence="2">Uncharacterized protein</fullName>
    </submittedName>
</protein>
<feature type="transmembrane region" description="Helical" evidence="1">
    <location>
        <begin position="137"/>
        <end position="159"/>
    </location>
</feature>